<feature type="compositionally biased region" description="Low complexity" evidence="1">
    <location>
        <begin position="67"/>
        <end position="80"/>
    </location>
</feature>
<evidence type="ECO:0000256" key="1">
    <source>
        <dbReference type="SAM" id="MobiDB-lite"/>
    </source>
</evidence>
<feature type="compositionally biased region" description="Polar residues" evidence="1">
    <location>
        <begin position="189"/>
        <end position="234"/>
    </location>
</feature>
<feature type="region of interest" description="Disordered" evidence="1">
    <location>
        <begin position="1"/>
        <end position="299"/>
    </location>
</feature>
<feature type="compositionally biased region" description="Low complexity" evidence="1">
    <location>
        <begin position="163"/>
        <end position="176"/>
    </location>
</feature>
<evidence type="ECO:0000313" key="3">
    <source>
        <dbReference type="Proteomes" id="UP000814176"/>
    </source>
</evidence>
<evidence type="ECO:0000313" key="2">
    <source>
        <dbReference type="EMBL" id="KAH9829006.1"/>
    </source>
</evidence>
<keyword evidence="3" id="KW-1185">Reference proteome</keyword>
<organism evidence="2 3">
    <name type="scientific">Rhodofomes roseus</name>
    <dbReference type="NCBI Taxonomy" id="34475"/>
    <lineage>
        <taxon>Eukaryota</taxon>
        <taxon>Fungi</taxon>
        <taxon>Dikarya</taxon>
        <taxon>Basidiomycota</taxon>
        <taxon>Agaricomycotina</taxon>
        <taxon>Agaricomycetes</taxon>
        <taxon>Polyporales</taxon>
        <taxon>Rhodofomes</taxon>
    </lineage>
</organism>
<feature type="compositionally biased region" description="Basic and acidic residues" evidence="1">
    <location>
        <begin position="252"/>
        <end position="276"/>
    </location>
</feature>
<gene>
    <name evidence="2" type="ORF">C8Q71DRAFT_728329</name>
</gene>
<protein>
    <submittedName>
        <fullName evidence="2">Uncharacterized protein</fullName>
    </submittedName>
</protein>
<dbReference type="GeneID" id="72002678"/>
<feature type="compositionally biased region" description="Polar residues" evidence="1">
    <location>
        <begin position="1"/>
        <end position="12"/>
    </location>
</feature>
<feature type="compositionally biased region" description="Polar residues" evidence="1">
    <location>
        <begin position="81"/>
        <end position="96"/>
    </location>
</feature>
<dbReference type="EMBL" id="JADCUA010000044">
    <property type="protein sequence ID" value="KAH9829006.1"/>
    <property type="molecule type" value="Genomic_DNA"/>
</dbReference>
<feature type="compositionally biased region" description="Basic residues" evidence="1">
    <location>
        <begin position="104"/>
        <end position="113"/>
    </location>
</feature>
<proteinExistence type="predicted"/>
<feature type="compositionally biased region" description="Acidic residues" evidence="1">
    <location>
        <begin position="362"/>
        <end position="371"/>
    </location>
</feature>
<accession>A0ABQ8JXQ8</accession>
<reference evidence="2 3" key="1">
    <citation type="journal article" date="2021" name="Environ. Microbiol.">
        <title>Gene family expansions and transcriptome signatures uncover fungal adaptations to wood decay.</title>
        <authorList>
            <person name="Hage H."/>
            <person name="Miyauchi S."/>
            <person name="Viragh M."/>
            <person name="Drula E."/>
            <person name="Min B."/>
            <person name="Chaduli D."/>
            <person name="Navarro D."/>
            <person name="Favel A."/>
            <person name="Norest M."/>
            <person name="Lesage-Meessen L."/>
            <person name="Balint B."/>
            <person name="Merenyi Z."/>
            <person name="de Eugenio L."/>
            <person name="Morin E."/>
            <person name="Martinez A.T."/>
            <person name="Baldrian P."/>
            <person name="Stursova M."/>
            <person name="Martinez M.J."/>
            <person name="Novotny C."/>
            <person name="Magnuson J.K."/>
            <person name="Spatafora J.W."/>
            <person name="Maurice S."/>
            <person name="Pangilinan J."/>
            <person name="Andreopoulos W."/>
            <person name="LaButti K."/>
            <person name="Hundley H."/>
            <person name="Na H."/>
            <person name="Kuo A."/>
            <person name="Barry K."/>
            <person name="Lipzen A."/>
            <person name="Henrissat B."/>
            <person name="Riley R."/>
            <person name="Ahrendt S."/>
            <person name="Nagy L.G."/>
            <person name="Grigoriev I.V."/>
            <person name="Martin F."/>
            <person name="Rosso M.N."/>
        </authorList>
    </citation>
    <scope>NUCLEOTIDE SEQUENCE [LARGE SCALE GENOMIC DNA]</scope>
    <source>
        <strain evidence="2 3">CIRM-BRFM 1785</strain>
    </source>
</reference>
<dbReference type="RefSeq" id="XP_047772538.1">
    <property type="nucleotide sequence ID" value="XM_047921946.1"/>
</dbReference>
<feature type="region of interest" description="Disordered" evidence="1">
    <location>
        <begin position="315"/>
        <end position="392"/>
    </location>
</feature>
<sequence length="457" mass="50445">MSQRSRQQSNSAPDEPPRRERHPSAKQRQLDKDQEAAQSRKGQKRPADESSENRASGAKPGKKPRTSHSGNNGNSTSTVTQSPHKFTTQSVTSAKPNNVPFKNLIKRKEKVLHKVTQAQQSARHSEPSAPAPLPPPTVRLSVPQHSKQPPPSRPQAVARHSESSSSLPSRLIARRSGTPPPATLKRYGTANQSEQRQDQRNVQVASTARQVFSGSNTTQSRSTGEPQSQSNTRRPGNAGRVPPLSDDEEMAPEDHRRRGPKADSPEPLGRDNDKGSDIGNGFYNDLEYDDDQSGNKHHVNPYVYDAADFQDDEEYFSQQDDDQPVERVPSSPHSSSPPPHQGVSPHDDVDDDDQEQQREVLEDKEDDEGSGDEGSSMNGEVIGTPSKHGPRVKDYNADVKALLNIANSLYRCRVSTINAFPTDLLEEEWAQICWGEACKTLNVNYAADQHVIKIVSH</sequence>
<comment type="caution">
    <text evidence="2">The sequence shown here is derived from an EMBL/GenBank/DDBJ whole genome shotgun (WGS) entry which is preliminary data.</text>
</comment>
<name>A0ABQ8JXQ8_9APHY</name>
<dbReference type="Proteomes" id="UP000814176">
    <property type="component" value="Unassembled WGS sequence"/>
</dbReference>